<dbReference type="Proteomes" id="UP000187203">
    <property type="component" value="Unassembled WGS sequence"/>
</dbReference>
<accession>A0A1R3KMP3</accession>
<feature type="compositionally biased region" description="Polar residues" evidence="1">
    <location>
        <begin position="66"/>
        <end position="78"/>
    </location>
</feature>
<evidence type="ECO:0000313" key="2">
    <source>
        <dbReference type="EMBL" id="OMP08341.1"/>
    </source>
</evidence>
<organism evidence="2 3">
    <name type="scientific">Corchorus olitorius</name>
    <dbReference type="NCBI Taxonomy" id="93759"/>
    <lineage>
        <taxon>Eukaryota</taxon>
        <taxon>Viridiplantae</taxon>
        <taxon>Streptophyta</taxon>
        <taxon>Embryophyta</taxon>
        <taxon>Tracheophyta</taxon>
        <taxon>Spermatophyta</taxon>
        <taxon>Magnoliopsida</taxon>
        <taxon>eudicotyledons</taxon>
        <taxon>Gunneridae</taxon>
        <taxon>Pentapetalae</taxon>
        <taxon>rosids</taxon>
        <taxon>malvids</taxon>
        <taxon>Malvales</taxon>
        <taxon>Malvaceae</taxon>
        <taxon>Grewioideae</taxon>
        <taxon>Apeibeae</taxon>
        <taxon>Corchorus</taxon>
    </lineage>
</organism>
<feature type="region of interest" description="Disordered" evidence="1">
    <location>
        <begin position="58"/>
        <end position="78"/>
    </location>
</feature>
<sequence>MSGNLKPKTNFSLPSLSKPPEVVLYGGAAASGLRWSSDGRQTLLENAELHSLIGRISRPNDPNFKGQGTQNGNWRFGF</sequence>
<evidence type="ECO:0000313" key="3">
    <source>
        <dbReference type="Proteomes" id="UP000187203"/>
    </source>
</evidence>
<proteinExistence type="predicted"/>
<evidence type="ECO:0000256" key="1">
    <source>
        <dbReference type="SAM" id="MobiDB-lite"/>
    </source>
</evidence>
<gene>
    <name evidence="2" type="ORF">COLO4_06575</name>
</gene>
<dbReference type="AlphaFoldDB" id="A0A1R3KMP3"/>
<comment type="caution">
    <text evidence="2">The sequence shown here is derived from an EMBL/GenBank/DDBJ whole genome shotgun (WGS) entry which is preliminary data.</text>
</comment>
<keyword evidence="3" id="KW-1185">Reference proteome</keyword>
<protein>
    <submittedName>
        <fullName evidence="2">Uncharacterized protein</fullName>
    </submittedName>
</protein>
<name>A0A1R3KMP3_9ROSI</name>
<dbReference type="EMBL" id="AWUE01012782">
    <property type="protein sequence ID" value="OMP08341.1"/>
    <property type="molecule type" value="Genomic_DNA"/>
</dbReference>
<reference evidence="3" key="1">
    <citation type="submission" date="2013-09" db="EMBL/GenBank/DDBJ databases">
        <title>Corchorus olitorius genome sequencing.</title>
        <authorList>
            <person name="Alam M."/>
            <person name="Haque M.S."/>
            <person name="Islam M.S."/>
            <person name="Emdad E.M."/>
            <person name="Islam M.M."/>
            <person name="Ahmed B."/>
            <person name="Halim A."/>
            <person name="Hossen Q.M.M."/>
            <person name="Hossain M.Z."/>
            <person name="Ahmed R."/>
            <person name="Khan M.M."/>
            <person name="Islam R."/>
            <person name="Rashid M.M."/>
            <person name="Khan S.A."/>
            <person name="Rahman M.S."/>
            <person name="Alam M."/>
            <person name="Yahiya A.S."/>
            <person name="Khan M.S."/>
            <person name="Azam M.S."/>
            <person name="Haque T."/>
            <person name="Lashkar M.Z.H."/>
            <person name="Akhand A.I."/>
            <person name="Morshed G."/>
            <person name="Roy S."/>
            <person name="Uddin K.S."/>
            <person name="Rabeya T."/>
            <person name="Hossain A.S."/>
            <person name="Chowdhury A."/>
            <person name="Snigdha A.R."/>
            <person name="Mortoza M.S."/>
            <person name="Matin S.A."/>
            <person name="Hoque S.M.E."/>
            <person name="Islam M.K."/>
            <person name="Roy D.K."/>
            <person name="Haider R."/>
            <person name="Moosa M.M."/>
            <person name="Elias S.M."/>
            <person name="Hasan A.M."/>
            <person name="Jahan S."/>
            <person name="Shafiuddin M."/>
            <person name="Mahmood N."/>
            <person name="Shommy N.S."/>
        </authorList>
    </citation>
    <scope>NUCLEOTIDE SEQUENCE [LARGE SCALE GENOMIC DNA]</scope>
    <source>
        <strain evidence="3">cv. O-4</strain>
    </source>
</reference>